<keyword evidence="1" id="KW-1133">Transmembrane helix</keyword>
<geneLocation type="plasmid" evidence="2 3">
    <name>unnamed2</name>
</geneLocation>
<feature type="transmembrane region" description="Helical" evidence="1">
    <location>
        <begin position="86"/>
        <end position="104"/>
    </location>
</feature>
<accession>A0ABY4GEZ4</accession>
<dbReference type="Proteomes" id="UP000830401">
    <property type="component" value="Plasmid unnamed2"/>
</dbReference>
<reference evidence="2" key="1">
    <citation type="submission" date="2022-04" db="EMBL/GenBank/DDBJ databases">
        <title>Hymenobacter sp. isolated from the air.</title>
        <authorList>
            <person name="Won M."/>
            <person name="Lee C.-M."/>
            <person name="Woen H.-Y."/>
            <person name="Kwon S.-W."/>
        </authorList>
    </citation>
    <scope>NUCLEOTIDE SEQUENCE</scope>
    <source>
        <strain evidence="2">5420S-77</strain>
        <plasmid evidence="2">unnamed2</plasmid>
    </source>
</reference>
<protein>
    <submittedName>
        <fullName evidence="2">DUF1772 domain-containing protein</fullName>
    </submittedName>
</protein>
<gene>
    <name evidence="2" type="ORF">MUN86_24835</name>
</gene>
<proteinExistence type="predicted"/>
<evidence type="ECO:0000313" key="3">
    <source>
        <dbReference type="Proteomes" id="UP000830401"/>
    </source>
</evidence>
<feature type="transmembrane region" description="Helical" evidence="1">
    <location>
        <begin position="136"/>
        <end position="157"/>
    </location>
</feature>
<dbReference type="EMBL" id="CP095063">
    <property type="protein sequence ID" value="UOQ68934.1"/>
    <property type="molecule type" value="Genomic_DNA"/>
</dbReference>
<evidence type="ECO:0000313" key="2">
    <source>
        <dbReference type="EMBL" id="UOQ68934.1"/>
    </source>
</evidence>
<sequence>MSSLWSAGLVALALLSSGVVYGTDVFFALVARSALRRVDEASLTQVLGHLHAVADVRMPLVGVTALFSTGGLFFVAGGWPTLPGRLALLALTGLLSQLAAYLLVAQPVNKRQTAAAFQHQTPPDARALQDRWDSVIGLRAGALTVAVAALIGVALHLPR</sequence>
<keyword evidence="1" id="KW-0472">Membrane</keyword>
<dbReference type="RefSeq" id="WP_245126616.1">
    <property type="nucleotide sequence ID" value="NZ_CP095063.1"/>
</dbReference>
<evidence type="ECO:0000256" key="1">
    <source>
        <dbReference type="SAM" id="Phobius"/>
    </source>
</evidence>
<keyword evidence="1" id="KW-0812">Transmembrane</keyword>
<keyword evidence="2" id="KW-0614">Plasmid</keyword>
<name>A0ABY4GEZ4_9BACT</name>
<organism evidence="2 3">
    <name type="scientific">Hymenobacter volaticus</name>
    <dbReference type="NCBI Taxonomy" id="2932254"/>
    <lineage>
        <taxon>Bacteria</taxon>
        <taxon>Pseudomonadati</taxon>
        <taxon>Bacteroidota</taxon>
        <taxon>Cytophagia</taxon>
        <taxon>Cytophagales</taxon>
        <taxon>Hymenobacteraceae</taxon>
        <taxon>Hymenobacter</taxon>
    </lineage>
</organism>
<keyword evidence="3" id="KW-1185">Reference proteome</keyword>
<feature type="transmembrane region" description="Helical" evidence="1">
    <location>
        <begin position="60"/>
        <end position="79"/>
    </location>
</feature>